<dbReference type="EMBL" id="JAAGYU010002031">
    <property type="protein sequence ID" value="NEL80898.1"/>
    <property type="molecule type" value="Genomic_DNA"/>
</dbReference>
<name>A0A7X5SC22_XANPE</name>
<feature type="non-terminal residue" evidence="1">
    <location>
        <position position="1"/>
    </location>
</feature>
<comment type="caution">
    <text evidence="1">The sequence shown here is derived from an EMBL/GenBank/DDBJ whole genome shotgun (WGS) entry which is preliminary data.</text>
</comment>
<dbReference type="Proteomes" id="UP000471082">
    <property type="component" value="Unassembled WGS sequence"/>
</dbReference>
<reference evidence="1 2" key="1">
    <citation type="submission" date="2019-11" db="EMBL/GenBank/DDBJ databases">
        <title>Genome-resolved metagenomics to study the prevalence of co-infection and intraspecific heterogeneity among plant pathogen metapopulations.</title>
        <authorList>
            <person name="Newberry E."/>
            <person name="Bhandari R."/>
            <person name="Kemble J."/>
            <person name="Sikora E."/>
            <person name="Potnis N."/>
        </authorList>
    </citation>
    <scope>NUCLEOTIDE SEQUENCE [LARGE SCALE GENOMIC DNA]</scope>
    <source>
        <strain evidence="1">Xp_Tom_Tuscaloosa_18b</strain>
    </source>
</reference>
<evidence type="ECO:0000313" key="2">
    <source>
        <dbReference type="Proteomes" id="UP000471082"/>
    </source>
</evidence>
<feature type="non-terminal residue" evidence="1">
    <location>
        <position position="96"/>
    </location>
</feature>
<organism evidence="1 2">
    <name type="scientific">Xanthomonas perforans</name>
    <dbReference type="NCBI Taxonomy" id="442694"/>
    <lineage>
        <taxon>Bacteria</taxon>
        <taxon>Pseudomonadati</taxon>
        <taxon>Pseudomonadota</taxon>
        <taxon>Gammaproteobacteria</taxon>
        <taxon>Lysobacterales</taxon>
        <taxon>Lysobacteraceae</taxon>
        <taxon>Xanthomonas</taxon>
    </lineage>
</organism>
<protein>
    <submittedName>
        <fullName evidence="1">Chemotaxis protein</fullName>
    </submittedName>
</protein>
<accession>A0A7X5SC22</accession>
<proteinExistence type="predicted"/>
<gene>
    <name evidence="1" type="ORF">G3W61_32115</name>
</gene>
<sequence>ARERLREALGLAGAHVVLEDEPSAVDVQMLRDAEPVAVLVALEPSIEDALEALEPAFNMPGVTVIFDEAELTVRREGWEAQRWVRHLAAKLHGHAD</sequence>
<dbReference type="AlphaFoldDB" id="A0A7X5SC22"/>
<evidence type="ECO:0000313" key="1">
    <source>
        <dbReference type="EMBL" id="NEL80898.1"/>
    </source>
</evidence>